<dbReference type="SUPFAM" id="SSF74853">
    <property type="entry name" value="Lamin A/C globular tail domain"/>
    <property type="match status" value="1"/>
</dbReference>
<evidence type="ECO:0000256" key="1">
    <source>
        <dbReference type="ARBA" id="ARBA00022729"/>
    </source>
</evidence>
<dbReference type="EMBL" id="CP122539">
    <property type="protein sequence ID" value="WGH75406.1"/>
    <property type="molecule type" value="Genomic_DNA"/>
</dbReference>
<evidence type="ECO:0000313" key="4">
    <source>
        <dbReference type="Proteomes" id="UP001232001"/>
    </source>
</evidence>
<dbReference type="NCBIfam" id="TIGR04183">
    <property type="entry name" value="Por_Secre_tail"/>
    <property type="match status" value="1"/>
</dbReference>
<organism evidence="3 4">
    <name type="scientific">Tenacibaculum tangerinum</name>
    <dbReference type="NCBI Taxonomy" id="3038772"/>
    <lineage>
        <taxon>Bacteria</taxon>
        <taxon>Pseudomonadati</taxon>
        <taxon>Bacteroidota</taxon>
        <taxon>Flavobacteriia</taxon>
        <taxon>Flavobacteriales</taxon>
        <taxon>Flavobacteriaceae</taxon>
        <taxon>Tenacibaculum</taxon>
    </lineage>
</organism>
<accession>A0ABY8L2U3</accession>
<sequence length="951" mass="101395">MKNDYYSIVLLMVLFTAKGLFAQEIYNADFSNNGDGFADHTTSNPPAAGPISIGPFGATTNQWFVSYSTTPATDGTTNSFKVNDGALISDDWGGQGIFTSQSIDISAISVISISAIGTNIGANDDSFTYFYILDGGTRVETTVESTVNGDPVNYNIYNLDVATNNTIQVGFEFNENGDGNGYSIASFTVSETANPSVGFDAASSSENETNTTFNKLIPITFSNYSSDVTIGISVNGSSTAETNDYTLNTSSLTFTGNGTQNVSLAIHSDTDFESETIVLDITVTSGTANITIQQHSITIYDDDIPIVINEINADPDANNGDANGDGTVNTSQDEFVEIYNSSGIDIDLSNWVLADAVSDRHRFANGTILPANEAIVVFGGGNPITIPGLVQVASSGLLGLNNGGDAVIIKNNSGSIILTETYSSSAGNNQSIARNDDLTGSFVQHSTITSNPVLFSPGRDNTNNTPFSSTVKWTGITDSNWETATNWIDNTLPLTTSDIVIPNNVTNYPTASSAITFNSLTIHSGASFLPQSTVTGTVTYKRNLPTTNWYLVSSPASGETMEDMITNHTLASGAGGNLGLAPYSNITGPAWLYVQSGSTGILDKGRGYSVKFATPGELSFTGTANTTNVSIAVNTGDRTNYNLLGNPYTAYINSASFTSANTSLLTSETIWLWDGTQYITKNAADPIEIAPGQAFFVEAAASNSVTFSSANQSHQNADTFMRQEPNPSIELFVDNNDIKRATKVFYISGKTTGYDKSYDSKMFGEDSSKLAVFTELLTDNKGEQLAIQTLPNTNFESMVIPVGIKAKSGEEVTFSVHTKNLPENLQVYLEDRSNNVFTNLSEETYTVTPTNNTGNLGQFYLHTSAKQPTGNVAPSLQNISMYSTTTNEITIVGLQVNAKVRIYSVLGKEVLHTTVNSNGVSTISLPKLATGVYIVKLNSILGEVSKKVILK</sequence>
<keyword evidence="1" id="KW-0732">Signal</keyword>
<dbReference type="InterPro" id="IPR026444">
    <property type="entry name" value="Secre_tail"/>
</dbReference>
<protein>
    <submittedName>
        <fullName evidence="3">Lamin tail domain-containing protein</fullName>
    </submittedName>
</protein>
<proteinExistence type="predicted"/>
<dbReference type="RefSeq" id="WP_279651291.1">
    <property type="nucleotide sequence ID" value="NZ_CP122539.1"/>
</dbReference>
<name>A0ABY8L2U3_9FLAO</name>
<dbReference type="Gene3D" id="2.60.40.1260">
    <property type="entry name" value="Lamin Tail domain"/>
    <property type="match status" value="1"/>
</dbReference>
<keyword evidence="4" id="KW-1185">Reference proteome</keyword>
<dbReference type="InterPro" id="IPR036415">
    <property type="entry name" value="Lamin_tail_dom_sf"/>
</dbReference>
<dbReference type="PROSITE" id="PS51841">
    <property type="entry name" value="LTD"/>
    <property type="match status" value="1"/>
</dbReference>
<dbReference type="Pfam" id="PF00932">
    <property type="entry name" value="LTD"/>
    <property type="match status" value="1"/>
</dbReference>
<feature type="domain" description="LTD" evidence="2">
    <location>
        <begin position="286"/>
        <end position="424"/>
    </location>
</feature>
<gene>
    <name evidence="3" type="ORF">P8625_15250</name>
</gene>
<dbReference type="SUPFAM" id="SSF141072">
    <property type="entry name" value="CalX-like"/>
    <property type="match status" value="1"/>
</dbReference>
<reference evidence="3 4" key="1">
    <citation type="submission" date="2023-04" db="EMBL/GenBank/DDBJ databases">
        <title>Tenacibaculum tangerinum sp. nov., isolated from sea tidal flat of South Korea.</title>
        <authorList>
            <person name="Lee S.H."/>
            <person name="Kim J.-J."/>
        </authorList>
    </citation>
    <scope>NUCLEOTIDE SEQUENCE [LARGE SCALE GENOMIC DNA]</scope>
    <source>
        <strain evidence="3 4">GRR-S3-23</strain>
    </source>
</reference>
<evidence type="ECO:0000313" key="3">
    <source>
        <dbReference type="EMBL" id="WGH75406.1"/>
    </source>
</evidence>
<dbReference type="InterPro" id="IPR001322">
    <property type="entry name" value="Lamin_tail_dom"/>
</dbReference>
<dbReference type="InterPro" id="IPR038081">
    <property type="entry name" value="CalX-like_sf"/>
</dbReference>
<evidence type="ECO:0000259" key="2">
    <source>
        <dbReference type="PROSITE" id="PS51841"/>
    </source>
</evidence>
<dbReference type="Proteomes" id="UP001232001">
    <property type="component" value="Chromosome"/>
</dbReference>
<dbReference type="Pfam" id="PF18962">
    <property type="entry name" value="Por_Secre_tail"/>
    <property type="match status" value="1"/>
</dbReference>